<dbReference type="Gene3D" id="2.60.40.10">
    <property type="entry name" value="Immunoglobulins"/>
    <property type="match status" value="1"/>
</dbReference>
<dbReference type="InterPro" id="IPR020821">
    <property type="entry name" value="ENPP1-3/EXOG-like_nuc-like"/>
</dbReference>
<evidence type="ECO:0000256" key="3">
    <source>
        <dbReference type="SAM" id="SignalP"/>
    </source>
</evidence>
<evidence type="ECO:0000259" key="4">
    <source>
        <dbReference type="SMART" id="SM00477"/>
    </source>
</evidence>
<dbReference type="SMART" id="SM00892">
    <property type="entry name" value="Endonuclease_NS"/>
    <property type="match status" value="1"/>
</dbReference>
<keyword evidence="6" id="KW-0540">Nuclease</keyword>
<dbReference type="Pfam" id="PF01223">
    <property type="entry name" value="Endonuclease_NS"/>
    <property type="match status" value="1"/>
</dbReference>
<dbReference type="GO" id="GO:0016787">
    <property type="term" value="F:hydrolase activity"/>
    <property type="evidence" value="ECO:0007669"/>
    <property type="project" value="InterPro"/>
</dbReference>
<dbReference type="InterPro" id="IPR001604">
    <property type="entry name" value="Endo_G_ENPP1-like_dom"/>
</dbReference>
<dbReference type="CDD" id="cd14948">
    <property type="entry name" value="BACON"/>
    <property type="match status" value="1"/>
</dbReference>
<accession>A0A9D9NPJ2</accession>
<gene>
    <name evidence="6" type="ORF">IAB76_06180</name>
</gene>
<feature type="chain" id="PRO_5038759851" evidence="3">
    <location>
        <begin position="21"/>
        <end position="541"/>
    </location>
</feature>
<feature type="signal peptide" evidence="3">
    <location>
        <begin position="1"/>
        <end position="20"/>
    </location>
</feature>
<dbReference type="PROSITE" id="PS51257">
    <property type="entry name" value="PROKAR_LIPOPROTEIN"/>
    <property type="match status" value="1"/>
</dbReference>
<dbReference type="SMART" id="SM00477">
    <property type="entry name" value="NUC"/>
    <property type="match status" value="1"/>
</dbReference>
<dbReference type="InterPro" id="IPR024361">
    <property type="entry name" value="BACON"/>
</dbReference>
<keyword evidence="2" id="KW-0479">Metal-binding</keyword>
<evidence type="ECO:0000313" key="7">
    <source>
        <dbReference type="Proteomes" id="UP000823769"/>
    </source>
</evidence>
<reference evidence="6" key="2">
    <citation type="journal article" date="2021" name="PeerJ">
        <title>Extensive microbial diversity within the chicken gut microbiome revealed by metagenomics and culture.</title>
        <authorList>
            <person name="Gilroy R."/>
            <person name="Ravi A."/>
            <person name="Getino M."/>
            <person name="Pursley I."/>
            <person name="Horton D.L."/>
            <person name="Alikhan N.F."/>
            <person name="Baker D."/>
            <person name="Gharbi K."/>
            <person name="Hall N."/>
            <person name="Watson M."/>
            <person name="Adriaenssens E.M."/>
            <person name="Foster-Nyarko E."/>
            <person name="Jarju S."/>
            <person name="Secka A."/>
            <person name="Antonio M."/>
            <person name="Oren A."/>
            <person name="Chaudhuri R.R."/>
            <person name="La Ragione R."/>
            <person name="Hildebrand F."/>
            <person name="Pallen M.J."/>
        </authorList>
    </citation>
    <scope>NUCLEOTIDE SEQUENCE</scope>
    <source>
        <strain evidence="6">B3-1481</strain>
    </source>
</reference>
<dbReference type="SUPFAM" id="SSF54060">
    <property type="entry name" value="His-Me finger endonucleases"/>
    <property type="match status" value="1"/>
</dbReference>
<proteinExistence type="predicted"/>
<dbReference type="PANTHER" id="PTHR13966:SF5">
    <property type="entry name" value="ENDONUCLEASE G, MITOCHONDRIAL"/>
    <property type="match status" value="1"/>
</dbReference>
<feature type="binding site" evidence="2">
    <location>
        <position position="415"/>
    </location>
    <ligand>
        <name>Mg(2+)</name>
        <dbReference type="ChEBI" id="CHEBI:18420"/>
        <note>catalytic</note>
    </ligand>
</feature>
<dbReference type="Proteomes" id="UP000823769">
    <property type="component" value="Unassembled WGS sequence"/>
</dbReference>
<dbReference type="GO" id="GO:0046872">
    <property type="term" value="F:metal ion binding"/>
    <property type="evidence" value="ECO:0007669"/>
    <property type="project" value="UniProtKB-KW"/>
</dbReference>
<comment type="caution">
    <text evidence="6">The sequence shown here is derived from an EMBL/GenBank/DDBJ whole genome shotgun (WGS) entry which is preliminary data.</text>
</comment>
<protein>
    <submittedName>
        <fullName evidence="6">DNA/RNA non-specific endonuclease</fullName>
    </submittedName>
</protein>
<dbReference type="InterPro" id="IPR013783">
    <property type="entry name" value="Ig-like_fold"/>
</dbReference>
<dbReference type="InterPro" id="IPR040255">
    <property type="entry name" value="Non-specific_endonuclease"/>
</dbReference>
<dbReference type="GO" id="GO:0004519">
    <property type="term" value="F:endonuclease activity"/>
    <property type="evidence" value="ECO:0007669"/>
    <property type="project" value="UniProtKB-KW"/>
</dbReference>
<dbReference type="NCBIfam" id="NF038128">
    <property type="entry name" value="choice_anch_J"/>
    <property type="match status" value="1"/>
</dbReference>
<evidence type="ECO:0000256" key="1">
    <source>
        <dbReference type="PIRSR" id="PIRSR640255-1"/>
    </source>
</evidence>
<keyword evidence="6" id="KW-0378">Hydrolase</keyword>
<dbReference type="EMBL" id="JADILW010000087">
    <property type="protein sequence ID" value="MBO8480678.1"/>
    <property type="molecule type" value="Genomic_DNA"/>
</dbReference>
<feature type="domain" description="ENPP1-3/EXOG-like endonuclease/phosphodiesterase" evidence="4">
    <location>
        <begin position="324"/>
        <end position="524"/>
    </location>
</feature>
<dbReference type="Pfam" id="PF19190">
    <property type="entry name" value="BACON_2"/>
    <property type="match status" value="1"/>
</dbReference>
<dbReference type="Gene3D" id="3.40.570.10">
    <property type="entry name" value="Extracellular Endonuclease, subunit A"/>
    <property type="match status" value="1"/>
</dbReference>
<keyword evidence="3" id="KW-0732">Signal</keyword>
<dbReference type="InterPro" id="IPR044929">
    <property type="entry name" value="DNA/RNA_non-sp_Endonuclease_sf"/>
</dbReference>
<name>A0A9D9NPJ2_9BACT</name>
<evidence type="ECO:0000259" key="5">
    <source>
        <dbReference type="SMART" id="SM00892"/>
    </source>
</evidence>
<sequence>MKNKSLFALAAALLMAFACQKPETPETGEISIEPSTLEFSADGEEKSVSLTSNVAWQIRGYAAVSSWLEISPANGGASAGTQTISVKATANDGDERTVTLEFYGKDCSASLTITQGKAEAGEVNPDPDGDIYSISFLSDKGGFTIEDKSKPAELAAVWTQSSQYGMVGTGYADEVNYASESWLVSPVIDLSSEPEAYLTFEHATNFFKSLEVVPEEASVWAREEGGDWNPLDGFYYPGSMGWTFYEAGYADLNDYTGKKMQFAFAYKSTEEKAGTWEVKNVAVTRTAPPAEPVSDTPGKWLELPAVSADDLFITHDMQLKGATVRNYSYSYSVDDRLAYWVAYPLNRSLRGSGSRSDEWKLDPKLPRDVQSINYRSYGGDYERGHQLPSADRLQKDANEATFYFSNMTPQLADLNGKAWSGLEQMVRDWSNDVDTLYVVTGVDLAGAVETVKDNDGNEVTVPTGYFKALLSYDADAEETYRGIAFYFEHKVYPTGEKTIMEQSMSIDALEEKLGYDFFVNLPDMIGEEGAAAVESVVDDRW</sequence>
<evidence type="ECO:0000256" key="2">
    <source>
        <dbReference type="PIRSR" id="PIRSR640255-2"/>
    </source>
</evidence>
<dbReference type="GO" id="GO:0003676">
    <property type="term" value="F:nucleic acid binding"/>
    <property type="evidence" value="ECO:0007669"/>
    <property type="project" value="InterPro"/>
</dbReference>
<keyword evidence="6" id="KW-0255">Endonuclease</keyword>
<reference evidence="6" key="1">
    <citation type="submission" date="2020-10" db="EMBL/GenBank/DDBJ databases">
        <authorList>
            <person name="Gilroy R."/>
        </authorList>
    </citation>
    <scope>NUCLEOTIDE SEQUENCE</scope>
    <source>
        <strain evidence="6">B3-1481</strain>
    </source>
</reference>
<dbReference type="InterPro" id="IPR044925">
    <property type="entry name" value="His-Me_finger_sf"/>
</dbReference>
<dbReference type="PANTHER" id="PTHR13966">
    <property type="entry name" value="ENDONUCLEASE RELATED"/>
    <property type="match status" value="1"/>
</dbReference>
<evidence type="ECO:0000313" key="6">
    <source>
        <dbReference type="EMBL" id="MBO8480678.1"/>
    </source>
</evidence>
<feature type="active site" description="Proton acceptor" evidence="1">
    <location>
        <position position="385"/>
    </location>
</feature>
<dbReference type="AlphaFoldDB" id="A0A9D9NPJ2"/>
<organism evidence="6 7">
    <name type="scientific">Candidatus Cryptobacteroides avistercoris</name>
    <dbReference type="NCBI Taxonomy" id="2840758"/>
    <lineage>
        <taxon>Bacteria</taxon>
        <taxon>Pseudomonadati</taxon>
        <taxon>Bacteroidota</taxon>
        <taxon>Bacteroidia</taxon>
        <taxon>Bacteroidales</taxon>
        <taxon>Candidatus Cryptobacteroides</taxon>
    </lineage>
</organism>
<feature type="domain" description="DNA/RNA non-specific endonuclease/pyrophosphatase/phosphodiesterase" evidence="5">
    <location>
        <begin position="323"/>
        <end position="524"/>
    </location>
</feature>